<proteinExistence type="predicted"/>
<evidence type="ECO:0000256" key="1">
    <source>
        <dbReference type="SAM" id="MobiDB-lite"/>
    </source>
</evidence>
<name>A0A949JE21_9ACTN</name>
<organism evidence="2 3">
    <name type="scientific">Streptomyces tardus</name>
    <dbReference type="NCBI Taxonomy" id="2780544"/>
    <lineage>
        <taxon>Bacteria</taxon>
        <taxon>Bacillati</taxon>
        <taxon>Actinomycetota</taxon>
        <taxon>Actinomycetes</taxon>
        <taxon>Kitasatosporales</taxon>
        <taxon>Streptomycetaceae</taxon>
        <taxon>Streptomyces</taxon>
    </lineage>
</organism>
<dbReference type="AlphaFoldDB" id="A0A949JE21"/>
<dbReference type="Proteomes" id="UP000694501">
    <property type="component" value="Unassembled WGS sequence"/>
</dbReference>
<dbReference type="RefSeq" id="WP_211039224.1">
    <property type="nucleotide sequence ID" value="NZ_JAELVF020000001.1"/>
</dbReference>
<reference evidence="2" key="1">
    <citation type="submission" date="2021-06" db="EMBL/GenBank/DDBJ databases">
        <title>Sequencing of actinobacteria type strains.</title>
        <authorList>
            <person name="Nguyen G.-S."/>
            <person name="Wentzel A."/>
        </authorList>
    </citation>
    <scope>NUCLEOTIDE SEQUENCE</scope>
    <source>
        <strain evidence="2">P38-E01</strain>
    </source>
</reference>
<evidence type="ECO:0000313" key="3">
    <source>
        <dbReference type="Proteomes" id="UP000694501"/>
    </source>
</evidence>
<gene>
    <name evidence="2" type="ORF">JGS22_004080</name>
</gene>
<protein>
    <submittedName>
        <fullName evidence="2">Histone protein</fullName>
    </submittedName>
</protein>
<feature type="compositionally biased region" description="Acidic residues" evidence="1">
    <location>
        <begin position="111"/>
        <end position="163"/>
    </location>
</feature>
<accession>A0A949JE21</accession>
<sequence>MDDTTKIGLASAVAGGYLLGRTKKGRLALSLAMMLAGREASAQPRQLASQAAEWLGGVPEVAQLRDQLRQEGTDAARNVMTSLAERGAGSLADVISSRTAVPGDKPGETATDSDDDASGSERDDDGDGDLSEESDEEQEADGADEEPEEGADEEAEEPEEEQGEREPEPSGGRRGVPRAERSEPARKSAPARESSRTEKTAKSAPAGKTAAKKTGSATRNNPRR</sequence>
<evidence type="ECO:0000313" key="2">
    <source>
        <dbReference type="EMBL" id="MBU7596835.1"/>
    </source>
</evidence>
<dbReference type="EMBL" id="JAELVF020000001">
    <property type="protein sequence ID" value="MBU7596835.1"/>
    <property type="molecule type" value="Genomic_DNA"/>
</dbReference>
<feature type="compositionally biased region" description="Basic and acidic residues" evidence="1">
    <location>
        <begin position="177"/>
        <end position="186"/>
    </location>
</feature>
<feature type="region of interest" description="Disordered" evidence="1">
    <location>
        <begin position="90"/>
        <end position="224"/>
    </location>
</feature>
<feature type="compositionally biased region" description="Low complexity" evidence="1">
    <location>
        <begin position="202"/>
        <end position="218"/>
    </location>
</feature>
<comment type="caution">
    <text evidence="2">The sequence shown here is derived from an EMBL/GenBank/DDBJ whole genome shotgun (WGS) entry which is preliminary data.</text>
</comment>
<keyword evidence="3" id="KW-1185">Reference proteome</keyword>